<reference evidence="2 3" key="1">
    <citation type="submission" date="2017-12" db="EMBL/GenBank/DDBJ databases">
        <title>Sequencing, de novo assembly and annotation of complete genome of a new Thraustochytrid species, strain FCC1311.</title>
        <authorList>
            <person name="Sedici K."/>
            <person name="Godart F."/>
            <person name="Aiese Cigliano R."/>
            <person name="Sanseverino W."/>
            <person name="Barakat M."/>
            <person name="Ortet P."/>
            <person name="Marechal E."/>
            <person name="Cagnac O."/>
            <person name="Amato A."/>
        </authorList>
    </citation>
    <scope>NUCLEOTIDE SEQUENCE [LARGE SCALE GENOMIC DNA]</scope>
</reference>
<proteinExistence type="predicted"/>
<sequence>MYSAARLHERRPRRRALGRVTVFPSAFGAGEDVRQRDTRPSATVDADGVTLVEVHSGDRYASVSDFVEAACTDYVRQLNGIGGSGLLEAAERFGREQRDLREQLEQEQDEAEEAGNTLDDVAEASPSDVSGDARTKHLFSIESDFIPEFDDEDADVADESWTQDSKVDCDDDDHVDGKDASGRNSINRRQVKGVLDNWDDGVPAL</sequence>
<dbReference type="AlphaFoldDB" id="A0A2R5H0R5"/>
<evidence type="ECO:0000313" key="2">
    <source>
        <dbReference type="EMBL" id="GBG34653.1"/>
    </source>
</evidence>
<dbReference type="InParanoid" id="A0A2R5H0R5"/>
<dbReference type="Proteomes" id="UP000241890">
    <property type="component" value="Unassembled WGS sequence"/>
</dbReference>
<accession>A0A2R5H0R5</accession>
<dbReference type="EMBL" id="BEYU01000206">
    <property type="protein sequence ID" value="GBG34653.1"/>
    <property type="molecule type" value="Genomic_DNA"/>
</dbReference>
<evidence type="ECO:0000313" key="3">
    <source>
        <dbReference type="Proteomes" id="UP000241890"/>
    </source>
</evidence>
<keyword evidence="3" id="KW-1185">Reference proteome</keyword>
<name>A0A2R5H0R5_9STRA</name>
<feature type="region of interest" description="Disordered" evidence="1">
    <location>
        <begin position="101"/>
        <end position="133"/>
    </location>
</feature>
<feature type="region of interest" description="Disordered" evidence="1">
    <location>
        <begin position="149"/>
        <end position="188"/>
    </location>
</feature>
<evidence type="ECO:0000256" key="1">
    <source>
        <dbReference type="SAM" id="MobiDB-lite"/>
    </source>
</evidence>
<comment type="caution">
    <text evidence="2">The sequence shown here is derived from an EMBL/GenBank/DDBJ whole genome shotgun (WGS) entry which is preliminary data.</text>
</comment>
<protein>
    <submittedName>
        <fullName evidence="2">Uncharacterized protein</fullName>
    </submittedName>
</protein>
<organism evidence="2 3">
    <name type="scientific">Hondaea fermentalgiana</name>
    <dbReference type="NCBI Taxonomy" id="2315210"/>
    <lineage>
        <taxon>Eukaryota</taxon>
        <taxon>Sar</taxon>
        <taxon>Stramenopiles</taxon>
        <taxon>Bigyra</taxon>
        <taxon>Labyrinthulomycetes</taxon>
        <taxon>Thraustochytrida</taxon>
        <taxon>Thraustochytriidae</taxon>
        <taxon>Hondaea</taxon>
    </lineage>
</organism>
<gene>
    <name evidence="2" type="ORF">FCC1311_108752</name>
</gene>
<feature type="compositionally biased region" description="Acidic residues" evidence="1">
    <location>
        <begin position="149"/>
        <end position="158"/>
    </location>
</feature>